<keyword evidence="7" id="KW-0408">Iron</keyword>
<comment type="similarity">
    <text evidence="2">Belongs to the Nth/MutY family.</text>
</comment>
<evidence type="ECO:0000256" key="10">
    <source>
        <dbReference type="ARBA" id="ARBA00023295"/>
    </source>
</evidence>
<keyword evidence="8" id="KW-0411">Iron-sulfur</keyword>
<keyword evidence="5" id="KW-0227">DNA damage</keyword>
<evidence type="ECO:0000256" key="9">
    <source>
        <dbReference type="ARBA" id="ARBA00023204"/>
    </source>
</evidence>
<keyword evidence="10" id="KW-0326">Glycosidase</keyword>
<evidence type="ECO:0000256" key="6">
    <source>
        <dbReference type="ARBA" id="ARBA00022801"/>
    </source>
</evidence>
<keyword evidence="4" id="KW-0479">Metal-binding</keyword>
<accession>A0ABX6BYK4</accession>
<dbReference type="InterPro" id="IPR011257">
    <property type="entry name" value="DNA_glycosylase"/>
</dbReference>
<keyword evidence="3" id="KW-0004">4Fe-4S</keyword>
<feature type="domain" description="HhH-GPD" evidence="11">
    <location>
        <begin position="37"/>
        <end position="199"/>
    </location>
</feature>
<evidence type="ECO:0000313" key="12">
    <source>
        <dbReference type="EMBL" id="QFG01770.1"/>
    </source>
</evidence>
<evidence type="ECO:0000259" key="11">
    <source>
        <dbReference type="SMART" id="SM00478"/>
    </source>
</evidence>
<dbReference type="RefSeq" id="WP_158065717.1">
    <property type="nucleotide sequence ID" value="NZ_CP042829.1"/>
</dbReference>
<dbReference type="PIRSF" id="PIRSF001435">
    <property type="entry name" value="Nth"/>
    <property type="match status" value="1"/>
</dbReference>
<evidence type="ECO:0000256" key="8">
    <source>
        <dbReference type="ARBA" id="ARBA00023014"/>
    </source>
</evidence>
<dbReference type="PANTHER" id="PTHR10359">
    <property type="entry name" value="A/G-SPECIFIC ADENINE GLYCOSYLASE/ENDONUCLEASE III"/>
    <property type="match status" value="1"/>
</dbReference>
<evidence type="ECO:0000313" key="13">
    <source>
        <dbReference type="Proteomes" id="UP000326331"/>
    </source>
</evidence>
<dbReference type="InterPro" id="IPR023170">
    <property type="entry name" value="HhH_base_excis_C"/>
</dbReference>
<dbReference type="InterPro" id="IPR004035">
    <property type="entry name" value="Endouclease-III_FeS-bd_BS"/>
</dbReference>
<dbReference type="CDD" id="cd00056">
    <property type="entry name" value="ENDO3c"/>
    <property type="match status" value="1"/>
</dbReference>
<name>A0ABX6BYK4_9CHLR</name>
<dbReference type="Gene3D" id="1.10.340.30">
    <property type="entry name" value="Hypothetical protein, domain 2"/>
    <property type="match status" value="1"/>
</dbReference>
<dbReference type="PROSITE" id="PS00764">
    <property type="entry name" value="ENDONUCLEASE_III_1"/>
    <property type="match status" value="1"/>
</dbReference>
<evidence type="ECO:0000256" key="2">
    <source>
        <dbReference type="ARBA" id="ARBA00008343"/>
    </source>
</evidence>
<organism evidence="12 13">
    <name type="scientific">Tepidiforma bonchosmolovskayae</name>
    <dbReference type="NCBI Taxonomy" id="2601677"/>
    <lineage>
        <taxon>Bacteria</taxon>
        <taxon>Bacillati</taxon>
        <taxon>Chloroflexota</taxon>
        <taxon>Tepidiformia</taxon>
        <taxon>Tepidiformales</taxon>
        <taxon>Tepidiformaceae</taxon>
        <taxon>Tepidiforma</taxon>
    </lineage>
</organism>
<evidence type="ECO:0000256" key="7">
    <source>
        <dbReference type="ARBA" id="ARBA00023004"/>
    </source>
</evidence>
<keyword evidence="6" id="KW-0378">Hydrolase</keyword>
<protein>
    <recommendedName>
        <fullName evidence="11">HhH-GPD domain-containing protein</fullName>
    </recommendedName>
</protein>
<sequence>MLTVPGVIAALEAMHGHREWHWWPEKPPFEVCVGAILVQNTAWTNVERALERLRDARALDPARMAALSDAELESLVRPSGQYRQKARKLRAFLATCAGAGGLDRLLALPAAELRSRLLQTWGIGPETADCIVCYAGRQPALVVDTYTARLFRRLGMGPAAEGYSAWQEWLVSSLPAVTDERAAERYARVHALVVLHAKHLCRKRNPRCGACLLWGACTVPDAPGPRLETGGRVSRTEQTV</sequence>
<dbReference type="SUPFAM" id="SSF48150">
    <property type="entry name" value="DNA-glycosylase"/>
    <property type="match status" value="1"/>
</dbReference>
<gene>
    <name evidence="12" type="ORF">Tbon_00060</name>
</gene>
<keyword evidence="9" id="KW-0234">DNA repair</keyword>
<dbReference type="EMBL" id="CP042829">
    <property type="protein sequence ID" value="QFG01770.1"/>
    <property type="molecule type" value="Genomic_DNA"/>
</dbReference>
<dbReference type="Gene3D" id="1.10.1670.10">
    <property type="entry name" value="Helix-hairpin-Helix base-excision DNA repair enzymes (C-terminal)"/>
    <property type="match status" value="1"/>
</dbReference>
<dbReference type="Pfam" id="PF00730">
    <property type="entry name" value="HhH-GPD"/>
    <property type="match status" value="1"/>
</dbReference>
<proteinExistence type="inferred from homology"/>
<dbReference type="PANTHER" id="PTHR10359:SF19">
    <property type="entry name" value="DNA REPAIR GLYCOSYLASE MJ1434-RELATED"/>
    <property type="match status" value="1"/>
</dbReference>
<dbReference type="Proteomes" id="UP000326331">
    <property type="component" value="Chromosome"/>
</dbReference>
<dbReference type="InterPro" id="IPR003265">
    <property type="entry name" value="HhH-GPD_domain"/>
</dbReference>
<evidence type="ECO:0000256" key="3">
    <source>
        <dbReference type="ARBA" id="ARBA00022485"/>
    </source>
</evidence>
<evidence type="ECO:0000256" key="5">
    <source>
        <dbReference type="ARBA" id="ARBA00022763"/>
    </source>
</evidence>
<reference evidence="12 13" key="2">
    <citation type="submission" date="2019-10" db="EMBL/GenBank/DDBJ databases">
        <title>Thermopilla bonchosmolovskayae gen. nov., sp. nov., a moderately thermophilic Chloroflexi bacterium from a Chukotka hot spring (Arctic, Russia), representing a novel classis Thermopillaia, which include previously uncultivated lineage OLB14.</title>
        <authorList>
            <person name="Kochetkova T.V."/>
            <person name="Zayulina K.S."/>
            <person name="Zhigarkov V.S."/>
            <person name="Minaev N.V."/>
            <person name="Novikov A."/>
            <person name="Toshchakov S.V."/>
            <person name="Elcheninov A.G."/>
            <person name="Kublanov I.V."/>
        </authorList>
    </citation>
    <scope>NUCLEOTIDE SEQUENCE [LARGE SCALE GENOMIC DNA]</scope>
    <source>
        <strain evidence="12 13">3753O</strain>
    </source>
</reference>
<evidence type="ECO:0000256" key="1">
    <source>
        <dbReference type="ARBA" id="ARBA00001966"/>
    </source>
</evidence>
<reference evidence="12 13" key="1">
    <citation type="submission" date="2019-08" db="EMBL/GenBank/DDBJ databases">
        <authorList>
            <person name="Toschakov S.V."/>
        </authorList>
    </citation>
    <scope>NUCLEOTIDE SEQUENCE [LARGE SCALE GENOMIC DNA]</scope>
    <source>
        <strain evidence="12 13">3753O</strain>
    </source>
</reference>
<evidence type="ECO:0000256" key="4">
    <source>
        <dbReference type="ARBA" id="ARBA00022723"/>
    </source>
</evidence>
<keyword evidence="13" id="KW-1185">Reference proteome</keyword>
<dbReference type="SMART" id="SM00478">
    <property type="entry name" value="ENDO3c"/>
    <property type="match status" value="1"/>
</dbReference>
<comment type="cofactor">
    <cofactor evidence="1">
        <name>[4Fe-4S] cluster</name>
        <dbReference type="ChEBI" id="CHEBI:49883"/>
    </cofactor>
</comment>